<dbReference type="Proteomes" id="UP000477980">
    <property type="component" value="Unassembled WGS sequence"/>
</dbReference>
<dbReference type="EMBL" id="VZAH01000117">
    <property type="protein sequence ID" value="MQP15155.1"/>
    <property type="molecule type" value="Genomic_DNA"/>
</dbReference>
<keyword evidence="1" id="KW-0812">Transmembrane</keyword>
<evidence type="ECO:0000313" key="4">
    <source>
        <dbReference type="Proteomes" id="UP000477980"/>
    </source>
</evidence>
<reference evidence="3 4" key="1">
    <citation type="submission" date="2019-09" db="EMBL/GenBank/DDBJ databases">
        <title>Distinct polysaccharide growth profiles of human intestinal Prevotella copri isolates.</title>
        <authorList>
            <person name="Fehlner-Peach H."/>
            <person name="Magnabosco C."/>
            <person name="Raghavan V."/>
            <person name="Scher J.U."/>
            <person name="Tett A."/>
            <person name="Cox L.M."/>
            <person name="Gottsegen C."/>
            <person name="Watters A."/>
            <person name="Wiltshire- Gordon J.D."/>
            <person name="Segata N."/>
            <person name="Bonneau R."/>
            <person name="Littman D.R."/>
        </authorList>
    </citation>
    <scope>NUCLEOTIDE SEQUENCE [LARGE SCALE GENOMIC DNA]</scope>
    <source>
        <strain evidence="4">iAA917</strain>
    </source>
</reference>
<evidence type="ECO:0000259" key="2">
    <source>
        <dbReference type="Pfam" id="PF00535"/>
    </source>
</evidence>
<dbReference type="Pfam" id="PF00535">
    <property type="entry name" value="Glycos_transf_2"/>
    <property type="match status" value="1"/>
</dbReference>
<protein>
    <submittedName>
        <fullName evidence="3">Glycosyltransferase</fullName>
    </submittedName>
</protein>
<proteinExistence type="predicted"/>
<dbReference type="RefSeq" id="WP_153090616.1">
    <property type="nucleotide sequence ID" value="NZ_VZAH01000117.1"/>
</dbReference>
<name>A0A6G1VNM8_9BACT</name>
<sequence>MNTNKTVSIIMGTYNGAEYIREQLDSILSQTYPLKEIIIQDDGSTDDTVAICTAYAEKFPIIHFSRNASNLGFNQNFKSAAMKATGDFVAFSDQDDVWFPTKIEKLVAAIGNHDICFSTHLRGADREHTHLVNPQYSLEALLFCGFAGHTMLLRREFIQTSEYWLPNIMYDWSLAICAQLNGGIVMVDEPLNWHRTNLASACHEELKQAGKKVDARPTYQPYLYGIANYRRLQQQPNWQMLYTYIYEHTREPKFALAHRMSYYMLHHNLLALFCLCFLCLKHGDKIYYSKHQRGLMAKIRAFCYPLIFSYNNIQYNRQS</sequence>
<dbReference type="InterPro" id="IPR029044">
    <property type="entry name" value="Nucleotide-diphossugar_trans"/>
</dbReference>
<keyword evidence="3" id="KW-0808">Transferase</keyword>
<evidence type="ECO:0000313" key="3">
    <source>
        <dbReference type="EMBL" id="MQP15155.1"/>
    </source>
</evidence>
<organism evidence="3 4">
    <name type="scientific">Segatella copri</name>
    <dbReference type="NCBI Taxonomy" id="165179"/>
    <lineage>
        <taxon>Bacteria</taxon>
        <taxon>Pseudomonadati</taxon>
        <taxon>Bacteroidota</taxon>
        <taxon>Bacteroidia</taxon>
        <taxon>Bacteroidales</taxon>
        <taxon>Prevotellaceae</taxon>
        <taxon>Segatella</taxon>
    </lineage>
</organism>
<dbReference type="PANTHER" id="PTHR43685:SF11">
    <property type="entry name" value="GLYCOSYLTRANSFERASE TAGX-RELATED"/>
    <property type="match status" value="1"/>
</dbReference>
<dbReference type="AlphaFoldDB" id="A0A6G1VNM8"/>
<dbReference type="GO" id="GO:0016740">
    <property type="term" value="F:transferase activity"/>
    <property type="evidence" value="ECO:0007669"/>
    <property type="project" value="UniProtKB-KW"/>
</dbReference>
<dbReference type="InterPro" id="IPR001173">
    <property type="entry name" value="Glyco_trans_2-like"/>
</dbReference>
<feature type="transmembrane region" description="Helical" evidence="1">
    <location>
        <begin position="260"/>
        <end position="280"/>
    </location>
</feature>
<comment type="caution">
    <text evidence="3">The sequence shown here is derived from an EMBL/GenBank/DDBJ whole genome shotgun (WGS) entry which is preliminary data.</text>
</comment>
<dbReference type="PANTHER" id="PTHR43685">
    <property type="entry name" value="GLYCOSYLTRANSFERASE"/>
    <property type="match status" value="1"/>
</dbReference>
<evidence type="ECO:0000256" key="1">
    <source>
        <dbReference type="SAM" id="Phobius"/>
    </source>
</evidence>
<dbReference type="SUPFAM" id="SSF53448">
    <property type="entry name" value="Nucleotide-diphospho-sugar transferases"/>
    <property type="match status" value="1"/>
</dbReference>
<gene>
    <name evidence="3" type="ORF">F7D25_12205</name>
</gene>
<keyword evidence="1" id="KW-0472">Membrane</keyword>
<keyword evidence="1" id="KW-1133">Transmembrane helix</keyword>
<dbReference type="Gene3D" id="3.90.550.10">
    <property type="entry name" value="Spore Coat Polysaccharide Biosynthesis Protein SpsA, Chain A"/>
    <property type="match status" value="1"/>
</dbReference>
<accession>A0A6G1VNM8</accession>
<dbReference type="OrthoDB" id="9802649at2"/>
<dbReference type="InterPro" id="IPR050834">
    <property type="entry name" value="Glycosyltransf_2"/>
</dbReference>
<feature type="domain" description="Glycosyltransferase 2-like" evidence="2">
    <location>
        <begin position="8"/>
        <end position="132"/>
    </location>
</feature>